<comment type="caution">
    <text evidence="1">The sequence shown here is derived from an EMBL/GenBank/DDBJ whole genome shotgun (WGS) entry which is preliminary data.</text>
</comment>
<evidence type="ECO:0000313" key="1">
    <source>
        <dbReference type="EMBL" id="MFB9313055.1"/>
    </source>
</evidence>
<evidence type="ECO:0000313" key="2">
    <source>
        <dbReference type="Proteomes" id="UP001589750"/>
    </source>
</evidence>
<gene>
    <name evidence="1" type="ORF">ACFFRI_08370</name>
</gene>
<dbReference type="Proteomes" id="UP001589750">
    <property type="component" value="Unassembled WGS sequence"/>
</dbReference>
<accession>A0ABV5KB48</accession>
<protein>
    <submittedName>
        <fullName evidence="1">EcsC family protein</fullName>
    </submittedName>
</protein>
<name>A0ABV5KB48_9ACTN</name>
<reference evidence="1 2" key="1">
    <citation type="submission" date="2024-09" db="EMBL/GenBank/DDBJ databases">
        <authorList>
            <person name="Sun Q."/>
            <person name="Mori K."/>
        </authorList>
    </citation>
    <scope>NUCLEOTIDE SEQUENCE [LARGE SCALE GENOMIC DNA]</scope>
    <source>
        <strain evidence="1 2">JCM 9626</strain>
    </source>
</reference>
<dbReference type="EMBL" id="JBHMDG010000011">
    <property type="protein sequence ID" value="MFB9313055.1"/>
    <property type="molecule type" value="Genomic_DNA"/>
</dbReference>
<organism evidence="1 2">
    <name type="scientific">Nocardioides plantarum</name>
    <dbReference type="NCBI Taxonomy" id="29299"/>
    <lineage>
        <taxon>Bacteria</taxon>
        <taxon>Bacillati</taxon>
        <taxon>Actinomycetota</taxon>
        <taxon>Actinomycetes</taxon>
        <taxon>Propionibacteriales</taxon>
        <taxon>Nocardioidaceae</taxon>
        <taxon>Nocardioides</taxon>
    </lineage>
</organism>
<dbReference type="InterPro" id="IPR024787">
    <property type="entry name" value="EcsC"/>
</dbReference>
<proteinExistence type="predicted"/>
<dbReference type="RefSeq" id="WP_140011215.1">
    <property type="nucleotide sequence ID" value="NZ_JBHMDG010000011.1"/>
</dbReference>
<keyword evidence="2" id="KW-1185">Reference proteome</keyword>
<sequence length="234" mass="24086">MGFLGSVAKRGGMFAAPRIGKIAPGLTSGFLERVLSRAIAGTGPFDSATTVAGKALSGAGGDVDRAVEALIRSHTRLSGAQGFVTNIGGLVTMVVSVPANVTGLVMVQLRLHAAIAHLYGHDLDDLDVHAAVLTTLLGHDQTERLVRKGELPGNARWLVKGADHGPETVERVAAQVAATLVGFLGGKQLATMVGKRIPLFGGVVGAASDARATKRLGRDAARDLPRADRVAHVG</sequence>
<dbReference type="Pfam" id="PF12787">
    <property type="entry name" value="EcsC"/>
    <property type="match status" value="1"/>
</dbReference>